<protein>
    <recommendedName>
        <fullName evidence="3">ABM domain-containing protein</fullName>
    </recommendedName>
</protein>
<evidence type="ECO:0000313" key="1">
    <source>
        <dbReference type="EMBL" id="KAL2784274.1"/>
    </source>
</evidence>
<name>A0ABR4FM07_9EURO</name>
<accession>A0ABR4FM07</accession>
<reference evidence="1 2" key="1">
    <citation type="submission" date="2024-07" db="EMBL/GenBank/DDBJ databases">
        <title>Section-level genome sequencing and comparative genomics of Aspergillus sections Usti and Cavernicolus.</title>
        <authorList>
            <consortium name="Lawrence Berkeley National Laboratory"/>
            <person name="Nybo J.L."/>
            <person name="Vesth T.C."/>
            <person name="Theobald S."/>
            <person name="Frisvad J.C."/>
            <person name="Larsen T.O."/>
            <person name="Kjaerboelling I."/>
            <person name="Rothschild-Mancinelli K."/>
            <person name="Lyhne E.K."/>
            <person name="Kogle M.E."/>
            <person name="Barry K."/>
            <person name="Clum A."/>
            <person name="Na H."/>
            <person name="Ledsgaard L."/>
            <person name="Lin J."/>
            <person name="Lipzen A."/>
            <person name="Kuo A."/>
            <person name="Riley R."/>
            <person name="Mondo S."/>
            <person name="Labutti K."/>
            <person name="Haridas S."/>
            <person name="Pangalinan J."/>
            <person name="Salamov A.A."/>
            <person name="Simmons B.A."/>
            <person name="Magnuson J.K."/>
            <person name="Chen J."/>
            <person name="Drula E."/>
            <person name="Henrissat B."/>
            <person name="Wiebenga A."/>
            <person name="Lubbers R.J."/>
            <person name="Gomes A.C."/>
            <person name="Makela M.R."/>
            <person name="Stajich J."/>
            <person name="Grigoriev I.V."/>
            <person name="Mortensen U.H."/>
            <person name="De Vries R.P."/>
            <person name="Baker S.E."/>
            <person name="Andersen M.R."/>
        </authorList>
    </citation>
    <scope>NUCLEOTIDE SEQUENCE [LARGE SCALE GENOMIC DNA]</scope>
    <source>
        <strain evidence="1 2">CBS 209.92</strain>
    </source>
</reference>
<keyword evidence="2" id="KW-1185">Reference proteome</keyword>
<dbReference type="Proteomes" id="UP001610563">
    <property type="component" value="Unassembled WGS sequence"/>
</dbReference>
<sequence>MATPVTEIGFFTFIADANIAKALDDIETIALREPGIRNLRWGRFEGDERRVLLIANWEDMVFHKQYEQTPIDYPTVVGILTPCAGFVEGPVTEAIAQDVGGEQKLGPAHFVVLGWESADARTSALAERAGSWAIAIPNAGRVEVHYVRFGATA</sequence>
<gene>
    <name evidence="1" type="ORF">BJX66DRAFT_344199</name>
</gene>
<dbReference type="EMBL" id="JBFTWV010000186">
    <property type="protein sequence ID" value="KAL2784274.1"/>
    <property type="molecule type" value="Genomic_DNA"/>
</dbReference>
<proteinExistence type="predicted"/>
<evidence type="ECO:0008006" key="3">
    <source>
        <dbReference type="Google" id="ProtNLM"/>
    </source>
</evidence>
<organism evidence="1 2">
    <name type="scientific">Aspergillus keveii</name>
    <dbReference type="NCBI Taxonomy" id="714993"/>
    <lineage>
        <taxon>Eukaryota</taxon>
        <taxon>Fungi</taxon>
        <taxon>Dikarya</taxon>
        <taxon>Ascomycota</taxon>
        <taxon>Pezizomycotina</taxon>
        <taxon>Eurotiomycetes</taxon>
        <taxon>Eurotiomycetidae</taxon>
        <taxon>Eurotiales</taxon>
        <taxon>Aspergillaceae</taxon>
        <taxon>Aspergillus</taxon>
        <taxon>Aspergillus subgen. Nidulantes</taxon>
    </lineage>
</organism>
<dbReference type="Gene3D" id="3.30.70.100">
    <property type="match status" value="1"/>
</dbReference>
<evidence type="ECO:0000313" key="2">
    <source>
        <dbReference type="Proteomes" id="UP001610563"/>
    </source>
</evidence>
<comment type="caution">
    <text evidence="1">The sequence shown here is derived from an EMBL/GenBank/DDBJ whole genome shotgun (WGS) entry which is preliminary data.</text>
</comment>